<dbReference type="InterPro" id="IPR000725">
    <property type="entry name" value="Olfact_rcpt"/>
</dbReference>
<keyword evidence="17" id="KW-1185">Reference proteome</keyword>
<evidence type="ECO:0000256" key="1">
    <source>
        <dbReference type="ARBA" id="ARBA00004651"/>
    </source>
</evidence>
<evidence type="ECO:0000256" key="12">
    <source>
        <dbReference type="ARBA" id="ARBA00023224"/>
    </source>
</evidence>
<reference evidence="16" key="1">
    <citation type="thesis" date="2020" institute="ProQuest LLC" country="789 East Eisenhower Parkway, Ann Arbor, MI, USA">
        <title>Comparative Genomics and Chromosome Evolution.</title>
        <authorList>
            <person name="Mudd A.B."/>
        </authorList>
    </citation>
    <scope>NUCLEOTIDE SEQUENCE</scope>
    <source>
        <strain evidence="16">1538</strain>
        <tissue evidence="16">Blood</tissue>
    </source>
</reference>
<name>A0AAV3ASM1_PYXAD</name>
<feature type="domain" description="G-protein coupled receptors family 1 profile" evidence="15">
    <location>
        <begin position="17"/>
        <end position="266"/>
    </location>
</feature>
<dbReference type="AlphaFoldDB" id="A0AAV3ASM1"/>
<organism evidence="16 17">
    <name type="scientific">Pyxicephalus adspersus</name>
    <name type="common">African bullfrog</name>
    <dbReference type="NCBI Taxonomy" id="30357"/>
    <lineage>
        <taxon>Eukaryota</taxon>
        <taxon>Metazoa</taxon>
        <taxon>Chordata</taxon>
        <taxon>Craniata</taxon>
        <taxon>Vertebrata</taxon>
        <taxon>Euteleostomi</taxon>
        <taxon>Amphibia</taxon>
        <taxon>Batrachia</taxon>
        <taxon>Anura</taxon>
        <taxon>Neobatrachia</taxon>
        <taxon>Ranoidea</taxon>
        <taxon>Pyxicephalidae</taxon>
        <taxon>Pyxicephalinae</taxon>
        <taxon>Pyxicephalus</taxon>
    </lineage>
</organism>
<comment type="caution">
    <text evidence="16">The sequence shown here is derived from an EMBL/GenBank/DDBJ whole genome shotgun (WGS) entry which is preliminary data.</text>
</comment>
<dbReference type="Pfam" id="PF13853">
    <property type="entry name" value="7tm_4"/>
    <property type="match status" value="1"/>
</dbReference>
<dbReference type="PROSITE" id="PS00237">
    <property type="entry name" value="G_PROTEIN_RECEP_F1_1"/>
    <property type="match status" value="1"/>
</dbReference>
<comment type="similarity">
    <text evidence="13">Belongs to the G-protein coupled receptor 1 family.</text>
</comment>
<evidence type="ECO:0000256" key="10">
    <source>
        <dbReference type="ARBA" id="ARBA00023170"/>
    </source>
</evidence>
<dbReference type="Proteomes" id="UP001181693">
    <property type="component" value="Unassembled WGS sequence"/>
</dbReference>
<feature type="transmembrane region" description="Helical" evidence="14">
    <location>
        <begin position="170"/>
        <end position="192"/>
    </location>
</feature>
<dbReference type="PRINTS" id="PR00245">
    <property type="entry name" value="OLFACTORYR"/>
</dbReference>
<evidence type="ECO:0000256" key="6">
    <source>
        <dbReference type="ARBA" id="ARBA00022989"/>
    </source>
</evidence>
<comment type="subcellular location">
    <subcellularLocation>
        <location evidence="1 14">Cell membrane</location>
        <topology evidence="1 14">Multi-pass membrane protein</topology>
    </subcellularLocation>
</comment>
<dbReference type="PRINTS" id="PR00237">
    <property type="entry name" value="GPCRRHODOPSN"/>
</dbReference>
<dbReference type="FunFam" id="1.20.1070.10:FF:000010">
    <property type="entry name" value="Olfactory receptor"/>
    <property type="match status" value="1"/>
</dbReference>
<keyword evidence="3 14" id="KW-0716">Sensory transduction</keyword>
<keyword evidence="8 14" id="KW-0472">Membrane</keyword>
<gene>
    <name evidence="16" type="ORF">GDO54_005731</name>
</gene>
<dbReference type="InterPro" id="IPR017452">
    <property type="entry name" value="GPCR_Rhodpsn_7TM"/>
</dbReference>
<keyword evidence="11" id="KW-0325">Glycoprotein</keyword>
<keyword evidence="5 14" id="KW-0552">Olfaction</keyword>
<dbReference type="Gene3D" id="1.20.1070.10">
    <property type="entry name" value="Rhodopsin 7-helix transmembrane proteins"/>
    <property type="match status" value="1"/>
</dbReference>
<keyword evidence="12 13" id="KW-0807">Transducer</keyword>
<evidence type="ECO:0000256" key="13">
    <source>
        <dbReference type="RuleBase" id="RU000688"/>
    </source>
</evidence>
<feature type="transmembrane region" description="Helical" evidence="14">
    <location>
        <begin position="213"/>
        <end position="237"/>
    </location>
</feature>
<proteinExistence type="inferred from homology"/>
<dbReference type="SUPFAM" id="SSF81321">
    <property type="entry name" value="Family A G protein-coupled receptor-like"/>
    <property type="match status" value="1"/>
</dbReference>
<dbReference type="PANTHER" id="PTHR24242">
    <property type="entry name" value="G-PROTEIN COUPLED RECEPTOR"/>
    <property type="match status" value="1"/>
</dbReference>
<evidence type="ECO:0000313" key="16">
    <source>
        <dbReference type="EMBL" id="DBA29667.1"/>
    </source>
</evidence>
<evidence type="ECO:0000256" key="14">
    <source>
        <dbReference type="RuleBase" id="RU363047"/>
    </source>
</evidence>
<feature type="transmembrane region" description="Helical" evidence="14">
    <location>
        <begin position="108"/>
        <end position="134"/>
    </location>
</feature>
<dbReference type="InterPro" id="IPR000276">
    <property type="entry name" value="GPCR_Rhodpsn"/>
</dbReference>
<dbReference type="PROSITE" id="PS50262">
    <property type="entry name" value="G_PROTEIN_RECEP_F1_2"/>
    <property type="match status" value="1"/>
</dbReference>
<accession>A0AAV3ASM1</accession>
<dbReference type="GO" id="GO:0004984">
    <property type="term" value="F:olfactory receptor activity"/>
    <property type="evidence" value="ECO:0007669"/>
    <property type="project" value="InterPro"/>
</dbReference>
<dbReference type="EMBL" id="DYDO01000002">
    <property type="protein sequence ID" value="DBA29667.1"/>
    <property type="molecule type" value="Genomic_DNA"/>
</dbReference>
<dbReference type="GO" id="GO:0004930">
    <property type="term" value="F:G protein-coupled receptor activity"/>
    <property type="evidence" value="ECO:0007669"/>
    <property type="project" value="UniProtKB-KW"/>
</dbReference>
<dbReference type="PANTHER" id="PTHR24242:SF253">
    <property type="entry name" value="OLFACTORY RECEPTOR-RELATED"/>
    <property type="match status" value="1"/>
</dbReference>
<keyword evidence="7 13" id="KW-0297">G-protein coupled receptor</keyword>
<keyword evidence="2 14" id="KW-1003">Cell membrane</keyword>
<evidence type="ECO:0000256" key="7">
    <source>
        <dbReference type="ARBA" id="ARBA00023040"/>
    </source>
</evidence>
<sequence>MFLFTLIFVIYILTLCGNLLIITLVSYSKILHTPMYFFLTQLSLSDIILTTDICPNLLYIVVNENGTMSFTSCIFQHYIFATTECLECLLLTVMAYDRYLAICHPLHYTSIMNMLFCIQLVAMSWLLSIIIMMISTVTIACLEFCGPNTIDHFFCDALPLLHLSCSDTSLIQIEMILISVAVLFLPFLFIIISYSKVICTILKITSTAGKHKTFSTCSSHLTVVSIFYVTLIFTYGLPTKGQLLSISKLESLFYTVGAPLLNPIIYSLRNKDMKITFIKLLENLLTLYERHITMFKICCDSNRFISTEDKLHGK</sequence>
<dbReference type="InterPro" id="IPR050939">
    <property type="entry name" value="Olfactory_GPCR1"/>
</dbReference>
<protein>
    <recommendedName>
        <fullName evidence="14">Olfactory receptor</fullName>
    </recommendedName>
</protein>
<evidence type="ECO:0000256" key="8">
    <source>
        <dbReference type="ARBA" id="ARBA00023136"/>
    </source>
</evidence>
<feature type="transmembrane region" description="Helical" evidence="14">
    <location>
        <begin position="6"/>
        <end position="25"/>
    </location>
</feature>
<evidence type="ECO:0000256" key="5">
    <source>
        <dbReference type="ARBA" id="ARBA00022725"/>
    </source>
</evidence>
<keyword evidence="4 13" id="KW-0812">Transmembrane</keyword>
<evidence type="ECO:0000256" key="11">
    <source>
        <dbReference type="ARBA" id="ARBA00023180"/>
    </source>
</evidence>
<evidence type="ECO:0000256" key="4">
    <source>
        <dbReference type="ARBA" id="ARBA00022692"/>
    </source>
</evidence>
<evidence type="ECO:0000256" key="9">
    <source>
        <dbReference type="ARBA" id="ARBA00023157"/>
    </source>
</evidence>
<evidence type="ECO:0000256" key="2">
    <source>
        <dbReference type="ARBA" id="ARBA00022475"/>
    </source>
</evidence>
<dbReference type="GO" id="GO:0005886">
    <property type="term" value="C:plasma membrane"/>
    <property type="evidence" value="ECO:0007669"/>
    <property type="project" value="UniProtKB-SubCell"/>
</dbReference>
<feature type="transmembrane region" description="Helical" evidence="14">
    <location>
        <begin position="252"/>
        <end position="269"/>
    </location>
</feature>
<keyword evidence="9" id="KW-1015">Disulfide bond</keyword>
<keyword evidence="10 13" id="KW-0675">Receptor</keyword>
<evidence type="ECO:0000259" key="15">
    <source>
        <dbReference type="PROSITE" id="PS50262"/>
    </source>
</evidence>
<evidence type="ECO:0000313" key="17">
    <source>
        <dbReference type="Proteomes" id="UP001181693"/>
    </source>
</evidence>
<evidence type="ECO:0000256" key="3">
    <source>
        <dbReference type="ARBA" id="ARBA00022606"/>
    </source>
</evidence>
<keyword evidence="6 14" id="KW-1133">Transmembrane helix</keyword>